<comment type="caution">
    <text evidence="2">The sequence shown here is derived from an EMBL/GenBank/DDBJ whole genome shotgun (WGS) entry which is preliminary data.</text>
</comment>
<evidence type="ECO:0000256" key="1">
    <source>
        <dbReference type="SAM" id="MobiDB-lite"/>
    </source>
</evidence>
<gene>
    <name evidence="2" type="ORF">CYMTET_41735</name>
</gene>
<proteinExistence type="predicted"/>
<dbReference type="EMBL" id="LGRX02027780">
    <property type="protein sequence ID" value="KAK3248825.1"/>
    <property type="molecule type" value="Genomic_DNA"/>
</dbReference>
<organism evidence="2 3">
    <name type="scientific">Cymbomonas tetramitiformis</name>
    <dbReference type="NCBI Taxonomy" id="36881"/>
    <lineage>
        <taxon>Eukaryota</taxon>
        <taxon>Viridiplantae</taxon>
        <taxon>Chlorophyta</taxon>
        <taxon>Pyramimonadophyceae</taxon>
        <taxon>Pyramimonadales</taxon>
        <taxon>Pyramimonadaceae</taxon>
        <taxon>Cymbomonas</taxon>
    </lineage>
</organism>
<evidence type="ECO:0000313" key="3">
    <source>
        <dbReference type="Proteomes" id="UP001190700"/>
    </source>
</evidence>
<dbReference type="AlphaFoldDB" id="A0AAE0C781"/>
<keyword evidence="3" id="KW-1185">Reference proteome</keyword>
<evidence type="ECO:0000313" key="2">
    <source>
        <dbReference type="EMBL" id="KAK3248825.1"/>
    </source>
</evidence>
<feature type="region of interest" description="Disordered" evidence="1">
    <location>
        <begin position="1"/>
        <end position="24"/>
    </location>
</feature>
<dbReference type="Proteomes" id="UP001190700">
    <property type="component" value="Unassembled WGS sequence"/>
</dbReference>
<accession>A0AAE0C781</accession>
<protein>
    <submittedName>
        <fullName evidence="2">Uncharacterized protein</fullName>
    </submittedName>
</protein>
<reference evidence="2 3" key="1">
    <citation type="journal article" date="2015" name="Genome Biol. Evol.">
        <title>Comparative Genomics of a Bacterivorous Green Alga Reveals Evolutionary Causalities and Consequences of Phago-Mixotrophic Mode of Nutrition.</title>
        <authorList>
            <person name="Burns J.A."/>
            <person name="Paasch A."/>
            <person name="Narechania A."/>
            <person name="Kim E."/>
        </authorList>
    </citation>
    <scope>NUCLEOTIDE SEQUENCE [LARGE SCALE GENOMIC DNA]</scope>
    <source>
        <strain evidence="2 3">PLY_AMNH</strain>
    </source>
</reference>
<sequence length="149" mass="16342">MHASDTTKVSNSSDINEREREHVPPTLVELLPSNIGPFLGYADENDVPTAILQSFWSHISAETPSVTAMLRKFKHRHSSGPEFLSILGDGMRDAHVASTFLHHVRHEDFAHVTALSAYNAGAWTVVPLDKTTNDQEIPVASSDGDKPIC</sequence>
<name>A0AAE0C781_9CHLO</name>
<feature type="compositionally biased region" description="Polar residues" evidence="1">
    <location>
        <begin position="1"/>
        <end position="14"/>
    </location>
</feature>